<accession>A0A5J4UAG1</accession>
<dbReference type="AlphaFoldDB" id="A0A5J4UAG1"/>
<proteinExistence type="predicted"/>
<protein>
    <recommendedName>
        <fullName evidence="4">Secreted protein</fullName>
    </recommendedName>
</protein>
<dbReference type="EMBL" id="SNRW01018905">
    <property type="protein sequence ID" value="KAA6366892.1"/>
    <property type="molecule type" value="Genomic_DNA"/>
</dbReference>
<evidence type="ECO:0000256" key="1">
    <source>
        <dbReference type="SAM" id="SignalP"/>
    </source>
</evidence>
<evidence type="ECO:0008006" key="4">
    <source>
        <dbReference type="Google" id="ProtNLM"/>
    </source>
</evidence>
<reference evidence="2 3" key="1">
    <citation type="submission" date="2019-03" db="EMBL/GenBank/DDBJ databases">
        <title>Single cell metagenomics reveals metabolic interactions within the superorganism composed of flagellate Streblomastix strix and complex community of Bacteroidetes bacteria on its surface.</title>
        <authorList>
            <person name="Treitli S.C."/>
            <person name="Kolisko M."/>
            <person name="Husnik F."/>
            <person name="Keeling P."/>
            <person name="Hampl V."/>
        </authorList>
    </citation>
    <scope>NUCLEOTIDE SEQUENCE [LARGE SCALE GENOMIC DNA]</scope>
    <source>
        <strain evidence="2">ST1C</strain>
    </source>
</reference>
<keyword evidence="1" id="KW-0732">Signal</keyword>
<sequence>MVSLRFLVHIDLLVLVLMEVVFKVLSMEMACHYVFSQPGFLQFVQGPGSHSSSRQISLFVSRLLLVLTGEVIQF</sequence>
<feature type="signal peptide" evidence="1">
    <location>
        <begin position="1"/>
        <end position="26"/>
    </location>
</feature>
<organism evidence="2 3">
    <name type="scientific">Streblomastix strix</name>
    <dbReference type="NCBI Taxonomy" id="222440"/>
    <lineage>
        <taxon>Eukaryota</taxon>
        <taxon>Metamonada</taxon>
        <taxon>Preaxostyla</taxon>
        <taxon>Oxymonadida</taxon>
        <taxon>Streblomastigidae</taxon>
        <taxon>Streblomastix</taxon>
    </lineage>
</organism>
<name>A0A5J4UAG1_9EUKA</name>
<dbReference type="Proteomes" id="UP000324800">
    <property type="component" value="Unassembled WGS sequence"/>
</dbReference>
<evidence type="ECO:0000313" key="3">
    <source>
        <dbReference type="Proteomes" id="UP000324800"/>
    </source>
</evidence>
<feature type="chain" id="PRO_5023818340" description="Secreted protein" evidence="1">
    <location>
        <begin position="27"/>
        <end position="74"/>
    </location>
</feature>
<evidence type="ECO:0000313" key="2">
    <source>
        <dbReference type="EMBL" id="KAA6366892.1"/>
    </source>
</evidence>
<gene>
    <name evidence="2" type="ORF">EZS28_037582</name>
</gene>
<comment type="caution">
    <text evidence="2">The sequence shown here is derived from an EMBL/GenBank/DDBJ whole genome shotgun (WGS) entry which is preliminary data.</text>
</comment>